<feature type="domain" description="DUF2921" evidence="13">
    <location>
        <begin position="33"/>
        <end position="201"/>
    </location>
</feature>
<keyword evidence="11" id="KW-0732">Signal</keyword>
<feature type="transmembrane region" description="Helical" evidence="10">
    <location>
        <begin position="626"/>
        <end position="647"/>
    </location>
</feature>
<evidence type="ECO:0000256" key="5">
    <source>
        <dbReference type="ARBA" id="ARBA00022679"/>
    </source>
</evidence>
<evidence type="ECO:0000256" key="4">
    <source>
        <dbReference type="ARBA" id="ARBA00012483"/>
    </source>
</evidence>
<dbReference type="STRING" id="74649.A0A2P6QAX2"/>
<feature type="domain" description="DUF2921" evidence="13">
    <location>
        <begin position="421"/>
        <end position="605"/>
    </location>
</feature>
<evidence type="ECO:0000256" key="9">
    <source>
        <dbReference type="ARBA" id="ARBA00023136"/>
    </source>
</evidence>
<dbReference type="OrthoDB" id="607498at2759"/>
<dbReference type="Gramene" id="PRQ31326">
    <property type="protein sequence ID" value="PRQ31326"/>
    <property type="gene ID" value="RchiOBHm_Chr5g0034231"/>
</dbReference>
<sequence length="911" mass="101453">MTISMKLFISFFVFTTISFNSLSFSASASLISYADHCASVVPESTENINAGSQFVHLIHTGYYYTGGGSDILNLYSPDDQVKNSVGFQCWDISETHVQGLFKVEATLEFQVTNMIELQSMPPKIIPGSVSFRLNGFWSKSSGKLCMVGSSSIYSKQGNPLVVLKLYNLIMNNTSVTSLISGTFENVMMISENDPKSLGPISILMFPRMNYAYTLVSNSTNSSCSSGSEDTPRSLHVERFCSLLSSIVLNHDFPLKFSSHCITPENCIPISLSNLPRAVLFKDIACSEDNRRVRVLVEFSDGRLNQCPTLFNPNTTLVGEGSWDAKKNQLCVVACRFLNTTNSLNNTNVGDCSTRLSLRIPATGTIGSTSSIVGHIWSTKTVTELGYFEKITFASRDCGCRKGLLPGQTYEYTKMEKVTNLCSRKKTANDMASIYPNPFSHVTSFIMHAENSEGQVGFGNCVPLSVDNSIYRTDWSSGEDACAPESNQEYSVAPLTYSYNHSNPINISYKIDLQLQSNPKWGKQSVKYEMHINAEGIYDGTEGSLCMVGCRTLVSNSQQATNDSIDCEILVHFQFPATTAKDLHHIKGSIESTRKKSDPLHFERLDLSTAAKHVEEKRSIWRMDGKITLVLISTTLACVFAALQIFHVKRNPEVIPSISILMLLILTLSYMLPLGINFEAMFMHNFNRQNVHLGGGGWLEFNEIIIRVATLVAFLIQFHLLKLTWSAKLGNGTRKDLRVMEKRALFVALHVYAVGALAALFLHRQKLRKRDDRIELPHLENTVLDALTSYGCLVLDSFLFPQILLNIFCQSKENALSVWFYIGTTVARVLPHAHALYRAHSPANDQFDDFSYNYPAPVADLFSIAWNAIIPLEGVLFAGIIYLQQRFGGRCIAPGKLREVGIYKKVPTVHEE</sequence>
<evidence type="ECO:0000256" key="1">
    <source>
        <dbReference type="ARBA" id="ARBA00000900"/>
    </source>
</evidence>
<dbReference type="AlphaFoldDB" id="A0A2P6QAX2"/>
<comment type="caution">
    <text evidence="14">The sequence shown here is derived from an EMBL/GenBank/DDBJ whole genome shotgun (WGS) entry which is preliminary data.</text>
</comment>
<dbReference type="GO" id="GO:0061630">
    <property type="term" value="F:ubiquitin protein ligase activity"/>
    <property type="evidence" value="ECO:0007669"/>
    <property type="project" value="UniProtKB-EC"/>
</dbReference>
<keyword evidence="8 10" id="KW-1133">Transmembrane helix</keyword>
<feature type="transmembrane region" description="Helical" evidence="10">
    <location>
        <begin position="863"/>
        <end position="882"/>
    </location>
</feature>
<protein>
    <recommendedName>
        <fullName evidence="4">RING-type E3 ubiquitin transferase</fullName>
        <ecNumber evidence="4">2.3.2.27</ecNumber>
    </recommendedName>
</protein>
<dbReference type="OMA" id="PANDRHT"/>
<keyword evidence="9 10" id="KW-0472">Membrane</keyword>
<feature type="chain" id="PRO_5015179800" description="RING-type E3 ubiquitin transferase" evidence="11">
    <location>
        <begin position="29"/>
        <end position="911"/>
    </location>
</feature>
<dbReference type="Pfam" id="PF25333">
    <property type="entry name" value="DUF2921_N"/>
    <property type="match status" value="3"/>
</dbReference>
<comment type="subcellular location">
    <subcellularLocation>
        <location evidence="2">Endomembrane system</location>
        <topology evidence="2">Multi-pass membrane protein</topology>
    </subcellularLocation>
</comment>
<gene>
    <name evidence="14" type="ORF">RchiOBHm_Chr5g0034231</name>
</gene>
<dbReference type="EMBL" id="PDCK01000043">
    <property type="protein sequence ID" value="PRQ31326.1"/>
    <property type="molecule type" value="Genomic_DNA"/>
</dbReference>
<keyword evidence="15" id="KW-1185">Reference proteome</keyword>
<dbReference type="InterPro" id="IPR021319">
    <property type="entry name" value="DUF2921"/>
</dbReference>
<evidence type="ECO:0000256" key="2">
    <source>
        <dbReference type="ARBA" id="ARBA00004127"/>
    </source>
</evidence>
<evidence type="ECO:0000256" key="7">
    <source>
        <dbReference type="ARBA" id="ARBA00022786"/>
    </source>
</evidence>
<dbReference type="Pfam" id="PF11145">
    <property type="entry name" value="DUF2921"/>
    <property type="match status" value="1"/>
</dbReference>
<keyword evidence="5" id="KW-0808">Transferase</keyword>
<feature type="transmembrane region" description="Helical" evidence="10">
    <location>
        <begin position="743"/>
        <end position="761"/>
    </location>
</feature>
<evidence type="ECO:0000256" key="11">
    <source>
        <dbReference type="SAM" id="SignalP"/>
    </source>
</evidence>
<dbReference type="InterPro" id="IPR057425">
    <property type="entry name" value="DUF2921_N"/>
</dbReference>
<name>A0A2P6QAX2_ROSCH</name>
<comment type="catalytic activity">
    <reaction evidence="1">
        <text>S-ubiquitinyl-[E2 ubiquitin-conjugating enzyme]-L-cysteine + [acceptor protein]-L-lysine = [E2 ubiquitin-conjugating enzyme]-L-cysteine + N(6)-ubiquitinyl-[acceptor protein]-L-lysine.</text>
        <dbReference type="EC" id="2.3.2.27"/>
    </reaction>
</comment>
<comment type="pathway">
    <text evidence="3">Protein modification; protein ubiquitination.</text>
</comment>
<organism evidence="14 15">
    <name type="scientific">Rosa chinensis</name>
    <name type="common">China rose</name>
    <dbReference type="NCBI Taxonomy" id="74649"/>
    <lineage>
        <taxon>Eukaryota</taxon>
        <taxon>Viridiplantae</taxon>
        <taxon>Streptophyta</taxon>
        <taxon>Embryophyta</taxon>
        <taxon>Tracheophyta</taxon>
        <taxon>Spermatophyta</taxon>
        <taxon>Magnoliopsida</taxon>
        <taxon>eudicotyledons</taxon>
        <taxon>Gunneridae</taxon>
        <taxon>Pentapetalae</taxon>
        <taxon>rosids</taxon>
        <taxon>fabids</taxon>
        <taxon>Rosales</taxon>
        <taxon>Rosaceae</taxon>
        <taxon>Rosoideae</taxon>
        <taxon>Rosoideae incertae sedis</taxon>
        <taxon>Rosa</taxon>
    </lineage>
</organism>
<dbReference type="EC" id="2.3.2.27" evidence="4"/>
<evidence type="ECO:0000259" key="12">
    <source>
        <dbReference type="Pfam" id="PF11145"/>
    </source>
</evidence>
<reference evidence="14 15" key="1">
    <citation type="journal article" date="2018" name="Nat. Genet.">
        <title>The Rosa genome provides new insights in the design of modern roses.</title>
        <authorList>
            <person name="Bendahmane M."/>
        </authorList>
    </citation>
    <scope>NUCLEOTIDE SEQUENCE [LARGE SCALE GENOMIC DNA]</scope>
    <source>
        <strain evidence="15">cv. Old Blush</strain>
    </source>
</reference>
<proteinExistence type="predicted"/>
<dbReference type="PANTHER" id="PTHR33389:SF18">
    <property type="entry name" value="OS01G0677900 PROTEIN"/>
    <property type="match status" value="1"/>
</dbReference>
<feature type="transmembrane region" description="Helical" evidence="10">
    <location>
        <begin position="703"/>
        <end position="722"/>
    </location>
</feature>
<keyword evidence="7" id="KW-0833">Ubl conjugation pathway</keyword>
<feature type="domain" description="DUF2921" evidence="13">
    <location>
        <begin position="308"/>
        <end position="391"/>
    </location>
</feature>
<accession>A0A2P6QAX2</accession>
<evidence type="ECO:0000259" key="13">
    <source>
        <dbReference type="Pfam" id="PF25333"/>
    </source>
</evidence>
<evidence type="ECO:0000256" key="10">
    <source>
        <dbReference type="SAM" id="Phobius"/>
    </source>
</evidence>
<dbReference type="Proteomes" id="UP000238479">
    <property type="component" value="Chromosome 5"/>
</dbReference>
<feature type="signal peptide" evidence="11">
    <location>
        <begin position="1"/>
        <end position="28"/>
    </location>
</feature>
<evidence type="ECO:0000256" key="8">
    <source>
        <dbReference type="ARBA" id="ARBA00022989"/>
    </source>
</evidence>
<evidence type="ECO:0000313" key="15">
    <source>
        <dbReference type="Proteomes" id="UP000238479"/>
    </source>
</evidence>
<feature type="domain" description="SWEET-like" evidence="12">
    <location>
        <begin position="616"/>
        <end position="895"/>
    </location>
</feature>
<keyword evidence="6 10" id="KW-0812">Transmembrane</keyword>
<feature type="transmembrane region" description="Helical" evidence="10">
    <location>
        <begin position="659"/>
        <end position="683"/>
    </location>
</feature>
<dbReference type="GO" id="GO:0012505">
    <property type="term" value="C:endomembrane system"/>
    <property type="evidence" value="ECO:0007669"/>
    <property type="project" value="UniProtKB-SubCell"/>
</dbReference>
<evidence type="ECO:0000313" key="14">
    <source>
        <dbReference type="EMBL" id="PRQ31326.1"/>
    </source>
</evidence>
<evidence type="ECO:0000256" key="3">
    <source>
        <dbReference type="ARBA" id="ARBA00004906"/>
    </source>
</evidence>
<evidence type="ECO:0000256" key="6">
    <source>
        <dbReference type="ARBA" id="ARBA00022692"/>
    </source>
</evidence>
<dbReference type="PANTHER" id="PTHR33389">
    <property type="entry name" value="FAMILY PROTEIN, PUTATIVE (DUF2921)-RELATED"/>
    <property type="match status" value="1"/>
</dbReference>